<feature type="signal peptide" evidence="1">
    <location>
        <begin position="1"/>
        <end position="20"/>
    </location>
</feature>
<protein>
    <submittedName>
        <fullName evidence="2">Uncharacterized protein</fullName>
    </submittedName>
</protein>
<evidence type="ECO:0000313" key="3">
    <source>
        <dbReference type="Proteomes" id="UP001595814"/>
    </source>
</evidence>
<comment type="caution">
    <text evidence="2">The sequence shown here is derived from an EMBL/GenBank/DDBJ whole genome shotgun (WGS) entry which is preliminary data.</text>
</comment>
<dbReference type="Proteomes" id="UP001595814">
    <property type="component" value="Unassembled WGS sequence"/>
</dbReference>
<reference evidence="3" key="1">
    <citation type="journal article" date="2019" name="Int. J. Syst. Evol. Microbiol.">
        <title>The Global Catalogue of Microorganisms (GCM) 10K type strain sequencing project: providing services to taxonomists for standard genome sequencing and annotation.</title>
        <authorList>
            <consortium name="The Broad Institute Genomics Platform"/>
            <consortium name="The Broad Institute Genome Sequencing Center for Infectious Disease"/>
            <person name="Wu L."/>
            <person name="Ma J."/>
        </authorList>
    </citation>
    <scope>NUCLEOTIDE SEQUENCE [LARGE SCALE GENOMIC DNA]</scope>
    <source>
        <strain evidence="3">CECT 7477</strain>
    </source>
</reference>
<keyword evidence="1" id="KW-0732">Signal</keyword>
<dbReference type="RefSeq" id="WP_192460638.1">
    <property type="nucleotide sequence ID" value="NZ_JACYFJ010000001.1"/>
</dbReference>
<evidence type="ECO:0000313" key="2">
    <source>
        <dbReference type="EMBL" id="MFC4095708.1"/>
    </source>
</evidence>
<organism evidence="2 3">
    <name type="scientific">Euzebyella saccharophila</name>
    <dbReference type="NCBI Taxonomy" id="679664"/>
    <lineage>
        <taxon>Bacteria</taxon>
        <taxon>Pseudomonadati</taxon>
        <taxon>Bacteroidota</taxon>
        <taxon>Flavobacteriia</taxon>
        <taxon>Flavobacteriales</taxon>
        <taxon>Flavobacteriaceae</taxon>
        <taxon>Euzebyella</taxon>
    </lineage>
</organism>
<sequence>MKQFFIKLALLAFFSLTTFSCSVESELENLTDEIERVNHLETNSLETAN</sequence>
<name>A0ABV8JT49_9FLAO</name>
<dbReference type="EMBL" id="JBHSAW010000004">
    <property type="protein sequence ID" value="MFC4095708.1"/>
    <property type="molecule type" value="Genomic_DNA"/>
</dbReference>
<proteinExistence type="predicted"/>
<keyword evidence="3" id="KW-1185">Reference proteome</keyword>
<evidence type="ECO:0000256" key="1">
    <source>
        <dbReference type="SAM" id="SignalP"/>
    </source>
</evidence>
<dbReference type="PROSITE" id="PS51257">
    <property type="entry name" value="PROKAR_LIPOPROTEIN"/>
    <property type="match status" value="1"/>
</dbReference>
<accession>A0ABV8JT49</accession>
<feature type="chain" id="PRO_5046949461" evidence="1">
    <location>
        <begin position="21"/>
        <end position="49"/>
    </location>
</feature>
<gene>
    <name evidence="2" type="ORF">ACFOUT_07465</name>
</gene>